<dbReference type="Gene3D" id="1.25.10.10">
    <property type="entry name" value="Leucine-rich Repeat Variant"/>
    <property type="match status" value="3"/>
</dbReference>
<dbReference type="SUPFAM" id="SSF55073">
    <property type="entry name" value="Nucleotide cyclase"/>
    <property type="match status" value="1"/>
</dbReference>
<dbReference type="Pfam" id="PF03130">
    <property type="entry name" value="HEAT_PBS"/>
    <property type="match status" value="3"/>
</dbReference>
<dbReference type="EMBL" id="SOJN01000087">
    <property type="protein sequence ID" value="TET45324.1"/>
    <property type="molecule type" value="Genomic_DNA"/>
</dbReference>
<evidence type="ECO:0000256" key="1">
    <source>
        <dbReference type="ARBA" id="ARBA00045876"/>
    </source>
</evidence>
<comment type="caution">
    <text evidence="3">The sequence shown here is derived from an EMBL/GenBank/DDBJ whole genome shotgun (WGS) entry which is preliminary data.</text>
</comment>
<gene>
    <name evidence="3" type="ORF">E3J62_07855</name>
</gene>
<evidence type="ECO:0000313" key="3">
    <source>
        <dbReference type="EMBL" id="TET45324.1"/>
    </source>
</evidence>
<dbReference type="PROSITE" id="PS50077">
    <property type="entry name" value="HEAT_REPEAT"/>
    <property type="match status" value="1"/>
</dbReference>
<dbReference type="Pfam" id="PF13646">
    <property type="entry name" value="HEAT_2"/>
    <property type="match status" value="2"/>
</dbReference>
<dbReference type="InterPro" id="IPR004155">
    <property type="entry name" value="PBS_lyase_HEAT"/>
</dbReference>
<dbReference type="InterPro" id="IPR016024">
    <property type="entry name" value="ARM-type_fold"/>
</dbReference>
<dbReference type="SMART" id="SM00567">
    <property type="entry name" value="EZ_HEAT"/>
    <property type="match status" value="8"/>
</dbReference>
<organism evidence="3 4">
    <name type="scientific">candidate division TA06 bacterium</name>
    <dbReference type="NCBI Taxonomy" id="2250710"/>
    <lineage>
        <taxon>Bacteria</taxon>
        <taxon>Bacteria division TA06</taxon>
    </lineage>
</organism>
<dbReference type="InterPro" id="IPR011989">
    <property type="entry name" value="ARM-like"/>
</dbReference>
<feature type="domain" description="GGDEF" evidence="2">
    <location>
        <begin position="138"/>
        <end position="293"/>
    </location>
</feature>
<reference evidence="3 4" key="1">
    <citation type="submission" date="2019-03" db="EMBL/GenBank/DDBJ databases">
        <title>Metabolic potential of uncultured bacteria and archaea associated with petroleum seepage in deep-sea sediments.</title>
        <authorList>
            <person name="Dong X."/>
            <person name="Hubert C."/>
        </authorList>
    </citation>
    <scope>NUCLEOTIDE SEQUENCE [LARGE SCALE GENOMIC DNA]</scope>
    <source>
        <strain evidence="3">E44_bin18</strain>
    </source>
</reference>
<dbReference type="InterPro" id="IPR029787">
    <property type="entry name" value="Nucleotide_cyclase"/>
</dbReference>
<accession>A0A523US37</accession>
<dbReference type="PANTHER" id="PTHR12697">
    <property type="entry name" value="PBS LYASE HEAT-LIKE PROTEIN"/>
    <property type="match status" value="1"/>
</dbReference>
<dbReference type="Pfam" id="PF00990">
    <property type="entry name" value="GGDEF"/>
    <property type="match status" value="1"/>
</dbReference>
<dbReference type="Proteomes" id="UP000315525">
    <property type="component" value="Unassembled WGS sequence"/>
</dbReference>
<dbReference type="InterPro" id="IPR000160">
    <property type="entry name" value="GGDEF_dom"/>
</dbReference>
<protein>
    <submittedName>
        <fullName evidence="3">Diguanylate cyclase</fullName>
    </submittedName>
</protein>
<evidence type="ECO:0000313" key="4">
    <source>
        <dbReference type="Proteomes" id="UP000315525"/>
    </source>
</evidence>
<evidence type="ECO:0000259" key="2">
    <source>
        <dbReference type="PROSITE" id="PS50887"/>
    </source>
</evidence>
<dbReference type="Gene3D" id="3.30.70.270">
    <property type="match status" value="1"/>
</dbReference>
<dbReference type="InterPro" id="IPR043128">
    <property type="entry name" value="Rev_trsase/Diguanyl_cyclase"/>
</dbReference>
<name>A0A523US37_UNCT6</name>
<dbReference type="AlphaFoldDB" id="A0A523US37"/>
<proteinExistence type="predicted"/>
<dbReference type="SMART" id="SM00267">
    <property type="entry name" value="GGDEF"/>
    <property type="match status" value="1"/>
</dbReference>
<comment type="function">
    <text evidence="1">Catalyzes the hydroxylation of the N(6)-(4-aminobutyl)-L-lysine intermediate produced by deoxyhypusine synthase/DHPS on a critical lysine of the eukaryotic translation initiation factor 5A/eIF-5A. This is the second step of the post-translational modification of that lysine into an unusual amino acid residue named hypusine. Hypusination is unique to mature eIF-5A factor and is essential for its function.</text>
</comment>
<dbReference type="PANTHER" id="PTHR12697:SF5">
    <property type="entry name" value="DEOXYHYPUSINE HYDROXYLASE"/>
    <property type="match status" value="1"/>
</dbReference>
<dbReference type="InterPro" id="IPR021133">
    <property type="entry name" value="HEAT_type_2"/>
</dbReference>
<sequence>MRERAGHKPSPCKVLGLGDKKLLEPYLRAIAALGYSPSTDSDADIIVAIDPSDNDLRRLRKDPSTRFVPVIAVMEQVGTWPDGADLVIKSPASPQFVAAQLQALRKRILIERSVSPLTGLPGASSTEMEIESRFDSGAVFYVSYIDINNFKPFNDAYGFEKGDLVIKALSSAIVDGLSRFDTEDSFSGHIGGDDFVVVSGREPGSVMRWLALEFDRLVRGFYTEIDRSRGGIVSFDREGRRKKFPLMSISIASLRCGKEASTSREMSQQLTSLKRKAKYEATCTEGSVFLSSEGSDKGTDTEILLGSLIVNDSIPTSYRRAVIEAAGELHLGETVDCLKLMLRQSPDEKLRKSAAYSLGRIADRESTGELMAALSDTSAHVRMRAAEALGEMGDGSALEPLLRAGSDVSRHVRCAALTSIGRLGIHSAMPHLAEATRDRSVDVRISAVKALGALGGSAAYPELVRCLKEGPSPVTKAAAEALGYIPDVRCVDVLCQVLESHDLDCVWRAAYSIYLIGKSGLVQVDKSHVADLLLNHLGSKNGYVLRTCAMALGAIGHLEAVGPVVGLLRDPRDYVRSAAAVALGKIGDKRALGPLRLAMKDGRATVKRNAAWALGELGVPEALETLRVLLKDRFESVREMAAMSICKLVEKHSSQNEKH</sequence>
<dbReference type="SUPFAM" id="SSF48371">
    <property type="entry name" value="ARM repeat"/>
    <property type="match status" value="1"/>
</dbReference>
<dbReference type="PROSITE" id="PS50887">
    <property type="entry name" value="GGDEF"/>
    <property type="match status" value="1"/>
</dbReference>
<dbReference type="GO" id="GO:0016491">
    <property type="term" value="F:oxidoreductase activity"/>
    <property type="evidence" value="ECO:0007669"/>
    <property type="project" value="TreeGrafter"/>
</dbReference>